<evidence type="ECO:0000256" key="4">
    <source>
        <dbReference type="ARBA" id="ARBA00023136"/>
    </source>
</evidence>
<keyword evidence="8" id="KW-1185">Reference proteome</keyword>
<evidence type="ECO:0000256" key="2">
    <source>
        <dbReference type="ARBA" id="ARBA00022692"/>
    </source>
</evidence>
<comment type="subcellular location">
    <subcellularLocation>
        <location evidence="1">Membrane</location>
        <topology evidence="1">Multi-pass membrane protein</topology>
    </subcellularLocation>
</comment>
<sequence length="253" mass="28361">MKKSAPKHLFIYELRNCVGNIYGIAFGGIFPIFLTILFIAAFSPNAGEYKDKFATQLFLVNTTMAPLALMFVGFGAMMAQEIENGILTRINLFGFSYSRILRAKLLSYMGIMTILFLVYTIVICSIYPIIKPSAFGLVVFLVSYYILGFLLFVLAYAIALILGRFGPTYGIMMFLYFGTMVLSGMMGVQSNVFPAPIRFISKLLPTTYFTEILPKLWTRSSYNITPMVQSYLLLAAVTGIILFISLNKNKKTL</sequence>
<dbReference type="Pfam" id="PF12698">
    <property type="entry name" value="ABC2_membrane_3"/>
    <property type="match status" value="1"/>
</dbReference>
<evidence type="ECO:0000256" key="5">
    <source>
        <dbReference type="SAM" id="Phobius"/>
    </source>
</evidence>
<dbReference type="RefSeq" id="WP_262067417.1">
    <property type="nucleotide sequence ID" value="NZ_JAMXOD010000035.1"/>
</dbReference>
<evidence type="ECO:0000256" key="3">
    <source>
        <dbReference type="ARBA" id="ARBA00022989"/>
    </source>
</evidence>
<feature type="transmembrane region" description="Helical" evidence="5">
    <location>
        <begin position="105"/>
        <end position="130"/>
    </location>
</feature>
<feature type="transmembrane region" description="Helical" evidence="5">
    <location>
        <begin position="54"/>
        <end position="79"/>
    </location>
</feature>
<keyword evidence="3 5" id="KW-1133">Transmembrane helix</keyword>
<accession>A0ABT1ECT2</accession>
<dbReference type="InterPro" id="IPR013525">
    <property type="entry name" value="ABC2_TM"/>
</dbReference>
<evidence type="ECO:0000313" key="8">
    <source>
        <dbReference type="Proteomes" id="UP001523566"/>
    </source>
</evidence>
<keyword evidence="2 5" id="KW-0812">Transmembrane</keyword>
<dbReference type="EMBL" id="JAMZFW010000035">
    <property type="protein sequence ID" value="MCP1103648.1"/>
    <property type="molecule type" value="Genomic_DNA"/>
</dbReference>
<reference evidence="7 8" key="1">
    <citation type="journal article" date="2022" name="Genome Biol. Evol.">
        <title>Host diet, physiology and behaviors set the stage for Lachnospiraceae cladogenesis.</title>
        <authorList>
            <person name="Vera-Ponce De Leon A."/>
            <person name="Schneider M."/>
            <person name="Jahnes B.C."/>
            <person name="Sadowski V."/>
            <person name="Camuy-Velez L.A."/>
            <person name="Duan J."/>
            <person name="Sabree Z.L."/>
        </authorList>
    </citation>
    <scope>NUCLEOTIDE SEQUENCE [LARGE SCALE GENOMIC DNA]</scope>
    <source>
        <strain evidence="7 8">PAL113</strain>
    </source>
</reference>
<feature type="transmembrane region" description="Helical" evidence="5">
    <location>
        <begin position="142"/>
        <end position="162"/>
    </location>
</feature>
<protein>
    <submittedName>
        <fullName evidence="7">ABC transporter permease</fullName>
    </submittedName>
</protein>
<evidence type="ECO:0000256" key="1">
    <source>
        <dbReference type="ARBA" id="ARBA00004141"/>
    </source>
</evidence>
<comment type="caution">
    <text evidence="7">The sequence shown here is derived from an EMBL/GenBank/DDBJ whole genome shotgun (WGS) entry which is preliminary data.</text>
</comment>
<feature type="transmembrane region" description="Helical" evidence="5">
    <location>
        <begin position="21"/>
        <end position="42"/>
    </location>
</feature>
<feature type="transmembrane region" description="Helical" evidence="5">
    <location>
        <begin position="169"/>
        <end position="188"/>
    </location>
</feature>
<evidence type="ECO:0000313" key="7">
    <source>
        <dbReference type="EMBL" id="MCP1103648.1"/>
    </source>
</evidence>
<name>A0ABT1ECT2_9FIRM</name>
<feature type="transmembrane region" description="Helical" evidence="5">
    <location>
        <begin position="228"/>
        <end position="246"/>
    </location>
</feature>
<proteinExistence type="predicted"/>
<dbReference type="Proteomes" id="UP001523566">
    <property type="component" value="Unassembled WGS sequence"/>
</dbReference>
<evidence type="ECO:0000259" key="6">
    <source>
        <dbReference type="Pfam" id="PF12698"/>
    </source>
</evidence>
<gene>
    <name evidence="7" type="ORF">NK125_14700</name>
</gene>
<organism evidence="7 8">
    <name type="scientific">Aequitasia blattaphilus</name>
    <dbReference type="NCBI Taxonomy" id="2949332"/>
    <lineage>
        <taxon>Bacteria</taxon>
        <taxon>Bacillati</taxon>
        <taxon>Bacillota</taxon>
        <taxon>Clostridia</taxon>
        <taxon>Lachnospirales</taxon>
        <taxon>Lachnospiraceae</taxon>
        <taxon>Aequitasia</taxon>
    </lineage>
</organism>
<feature type="domain" description="ABC-2 type transporter transmembrane" evidence="6">
    <location>
        <begin position="51"/>
        <end position="245"/>
    </location>
</feature>
<keyword evidence="4 5" id="KW-0472">Membrane</keyword>